<accession>A0A8D8FI80</accession>
<dbReference type="AlphaFoldDB" id="A0A8D8FI80"/>
<sequence>MELGPLDTIEAVDGLRWGLVKATARSLLEENENGLSRMQRKAEVMQDATRIESRTTIVTVKPGVVMQMRPSSRAGKIIVESLVEFWLPMGKVRSPGDTTRMMRFMPTSSFSSGSPASRVRRIRRSSRLRLANTCCSRDCGGGGGGPYCWCSGPPDRWCTSRIPGSVHCSGHW</sequence>
<organism evidence="1">
    <name type="scientific">Culex pipiens</name>
    <name type="common">House mosquito</name>
    <dbReference type="NCBI Taxonomy" id="7175"/>
    <lineage>
        <taxon>Eukaryota</taxon>
        <taxon>Metazoa</taxon>
        <taxon>Ecdysozoa</taxon>
        <taxon>Arthropoda</taxon>
        <taxon>Hexapoda</taxon>
        <taxon>Insecta</taxon>
        <taxon>Pterygota</taxon>
        <taxon>Neoptera</taxon>
        <taxon>Endopterygota</taxon>
        <taxon>Diptera</taxon>
        <taxon>Nematocera</taxon>
        <taxon>Culicoidea</taxon>
        <taxon>Culicidae</taxon>
        <taxon>Culicinae</taxon>
        <taxon>Culicini</taxon>
        <taxon>Culex</taxon>
        <taxon>Culex</taxon>
    </lineage>
</organism>
<name>A0A8D8FI80_CULPI</name>
<dbReference type="EMBL" id="HBUE01070526">
    <property type="protein sequence ID" value="CAG6472391.1"/>
    <property type="molecule type" value="Transcribed_RNA"/>
</dbReference>
<reference evidence="1" key="1">
    <citation type="submission" date="2021-05" db="EMBL/GenBank/DDBJ databases">
        <authorList>
            <person name="Alioto T."/>
            <person name="Alioto T."/>
            <person name="Gomez Garrido J."/>
        </authorList>
    </citation>
    <scope>NUCLEOTIDE SEQUENCE</scope>
</reference>
<proteinExistence type="predicted"/>
<protein>
    <submittedName>
        <fullName evidence="1">(northern house mosquito) hypothetical protein</fullName>
    </submittedName>
</protein>
<evidence type="ECO:0000313" key="1">
    <source>
        <dbReference type="EMBL" id="CAG6472391.1"/>
    </source>
</evidence>